<reference evidence="2" key="1">
    <citation type="submission" date="2021-05" db="EMBL/GenBank/DDBJ databases">
        <title>Comparative genomics of three Colletotrichum scovillei strains and genetic complementation revealed genes involved fungal growth and virulence on chili pepper.</title>
        <authorList>
            <person name="Hsieh D.-K."/>
            <person name="Chuang S.-C."/>
            <person name="Chen C.-Y."/>
            <person name="Chao Y.-T."/>
            <person name="Lu M.-Y.J."/>
            <person name="Lee M.-H."/>
            <person name="Shih M.-C."/>
        </authorList>
    </citation>
    <scope>NUCLEOTIDE SEQUENCE</scope>
    <source>
        <strain evidence="2">Coll-153</strain>
    </source>
</reference>
<keyword evidence="3" id="KW-1185">Reference proteome</keyword>
<proteinExistence type="predicted"/>
<feature type="region of interest" description="Disordered" evidence="1">
    <location>
        <begin position="1"/>
        <end position="25"/>
    </location>
</feature>
<dbReference type="Proteomes" id="UP000699042">
    <property type="component" value="Unassembled WGS sequence"/>
</dbReference>
<accession>A0A9P7QQW6</accession>
<comment type="caution">
    <text evidence="2">The sequence shown here is derived from an EMBL/GenBank/DDBJ whole genome shotgun (WGS) entry which is preliminary data.</text>
</comment>
<organism evidence="2 3">
    <name type="scientific">Colletotrichum scovillei</name>
    <dbReference type="NCBI Taxonomy" id="1209932"/>
    <lineage>
        <taxon>Eukaryota</taxon>
        <taxon>Fungi</taxon>
        <taxon>Dikarya</taxon>
        <taxon>Ascomycota</taxon>
        <taxon>Pezizomycotina</taxon>
        <taxon>Sordariomycetes</taxon>
        <taxon>Hypocreomycetidae</taxon>
        <taxon>Glomerellales</taxon>
        <taxon>Glomerellaceae</taxon>
        <taxon>Colletotrichum</taxon>
        <taxon>Colletotrichum acutatum species complex</taxon>
    </lineage>
</organism>
<evidence type="ECO:0000313" key="2">
    <source>
        <dbReference type="EMBL" id="KAG7040937.1"/>
    </source>
</evidence>
<dbReference type="EMBL" id="JAESDN010000017">
    <property type="protein sequence ID" value="KAG7040937.1"/>
    <property type="molecule type" value="Genomic_DNA"/>
</dbReference>
<evidence type="ECO:0000313" key="3">
    <source>
        <dbReference type="Proteomes" id="UP000699042"/>
    </source>
</evidence>
<sequence length="79" mass="8499">MHVKSSWNSGKIGCRKPESLESPPLSLPIVPASRLNTTPLVSLSLVHGADSESGLISPQSSTLKHFTNLLLPKYFICAI</sequence>
<gene>
    <name evidence="2" type="ORF">JMJ77_010041</name>
</gene>
<evidence type="ECO:0000256" key="1">
    <source>
        <dbReference type="SAM" id="MobiDB-lite"/>
    </source>
</evidence>
<feature type="non-terminal residue" evidence="2">
    <location>
        <position position="79"/>
    </location>
</feature>
<protein>
    <submittedName>
        <fullName evidence="2">Uncharacterized protein</fullName>
    </submittedName>
</protein>
<dbReference type="AlphaFoldDB" id="A0A9P7QQW6"/>
<name>A0A9P7QQW6_9PEZI</name>